<protein>
    <submittedName>
        <fullName evidence="1">Excisionase</fullName>
    </submittedName>
</protein>
<name>A0ABX1EBY8_9PROT</name>
<reference evidence="1 2" key="1">
    <citation type="submission" date="2020-03" db="EMBL/GenBank/DDBJ databases">
        <title>Roseomonas selenitidurans sp. nov. isolated from urban soil.</title>
        <authorList>
            <person name="Liu H."/>
        </authorList>
    </citation>
    <scope>NUCLEOTIDE SEQUENCE [LARGE SCALE GENOMIC DNA]</scope>
    <source>
        <strain evidence="1 2">BU-1</strain>
    </source>
</reference>
<dbReference type="Proteomes" id="UP000787635">
    <property type="component" value="Unassembled WGS sequence"/>
</dbReference>
<proteinExistence type="predicted"/>
<keyword evidence="2" id="KW-1185">Reference proteome</keyword>
<comment type="caution">
    <text evidence="1">The sequence shown here is derived from an EMBL/GenBank/DDBJ whole genome shotgun (WGS) entry which is preliminary data.</text>
</comment>
<accession>A0ABX1EBY8</accession>
<sequence>MSASSTQPSIKPAEARAGFTISGAVAWSGLSRSALYREAGAGRLLFRKCGRTTIVDGASLAALVASLPAASIGAERSRGV</sequence>
<evidence type="ECO:0000313" key="1">
    <source>
        <dbReference type="EMBL" id="NKC33387.1"/>
    </source>
</evidence>
<gene>
    <name evidence="1" type="ORF">HEQ75_21175</name>
</gene>
<dbReference type="EMBL" id="JAAVNE010000044">
    <property type="protein sequence ID" value="NKC33387.1"/>
    <property type="molecule type" value="Genomic_DNA"/>
</dbReference>
<organism evidence="1 2">
    <name type="scientific">Falsiroseomonas selenitidurans</name>
    <dbReference type="NCBI Taxonomy" id="2716335"/>
    <lineage>
        <taxon>Bacteria</taxon>
        <taxon>Pseudomonadati</taxon>
        <taxon>Pseudomonadota</taxon>
        <taxon>Alphaproteobacteria</taxon>
        <taxon>Acetobacterales</taxon>
        <taxon>Roseomonadaceae</taxon>
        <taxon>Falsiroseomonas</taxon>
    </lineage>
</organism>
<evidence type="ECO:0000313" key="2">
    <source>
        <dbReference type="Proteomes" id="UP000787635"/>
    </source>
</evidence>